<dbReference type="PANTHER" id="PTHR33540:SF2">
    <property type="entry name" value="TRNA THREONYLCARBAMOYLADENOSINE BIOSYNTHESIS PROTEIN TSAE"/>
    <property type="match status" value="1"/>
</dbReference>
<dbReference type="GO" id="GO:0005737">
    <property type="term" value="C:cytoplasm"/>
    <property type="evidence" value="ECO:0007669"/>
    <property type="project" value="UniProtKB-SubCell"/>
</dbReference>
<evidence type="ECO:0000313" key="12">
    <source>
        <dbReference type="Proteomes" id="UP000597444"/>
    </source>
</evidence>
<dbReference type="GO" id="GO:0005524">
    <property type="term" value="F:ATP binding"/>
    <property type="evidence" value="ECO:0007669"/>
    <property type="project" value="UniProtKB-KW"/>
</dbReference>
<keyword evidence="5" id="KW-0819">tRNA processing</keyword>
<dbReference type="Proteomes" id="UP000597444">
    <property type="component" value="Unassembled WGS sequence"/>
</dbReference>
<keyword evidence="7" id="KW-0547">Nucleotide-binding</keyword>
<dbReference type="Pfam" id="PF02367">
    <property type="entry name" value="TsaE"/>
    <property type="match status" value="1"/>
</dbReference>
<protein>
    <recommendedName>
        <fullName evidence="3">tRNA threonylcarbamoyladenosine biosynthesis protein TsaE</fullName>
    </recommendedName>
    <alternativeName>
        <fullName evidence="10">t(6)A37 threonylcarbamoyladenosine biosynthesis protein TsaE</fullName>
    </alternativeName>
</protein>
<evidence type="ECO:0000256" key="2">
    <source>
        <dbReference type="ARBA" id="ARBA00007599"/>
    </source>
</evidence>
<keyword evidence="9" id="KW-0460">Magnesium</keyword>
<dbReference type="Gene3D" id="3.40.50.300">
    <property type="entry name" value="P-loop containing nucleotide triphosphate hydrolases"/>
    <property type="match status" value="1"/>
</dbReference>
<dbReference type="EMBL" id="BNJK01000001">
    <property type="protein sequence ID" value="GHO91385.1"/>
    <property type="molecule type" value="Genomic_DNA"/>
</dbReference>
<organism evidence="11 12">
    <name type="scientific">Reticulibacter mediterranei</name>
    <dbReference type="NCBI Taxonomy" id="2778369"/>
    <lineage>
        <taxon>Bacteria</taxon>
        <taxon>Bacillati</taxon>
        <taxon>Chloroflexota</taxon>
        <taxon>Ktedonobacteria</taxon>
        <taxon>Ktedonobacterales</taxon>
        <taxon>Reticulibacteraceae</taxon>
        <taxon>Reticulibacter</taxon>
    </lineage>
</organism>
<proteinExistence type="inferred from homology"/>
<evidence type="ECO:0000256" key="4">
    <source>
        <dbReference type="ARBA" id="ARBA00022490"/>
    </source>
</evidence>
<evidence type="ECO:0000256" key="6">
    <source>
        <dbReference type="ARBA" id="ARBA00022723"/>
    </source>
</evidence>
<evidence type="ECO:0000256" key="7">
    <source>
        <dbReference type="ARBA" id="ARBA00022741"/>
    </source>
</evidence>
<comment type="subcellular location">
    <subcellularLocation>
        <location evidence="1">Cytoplasm</location>
    </subcellularLocation>
</comment>
<keyword evidence="8" id="KW-0067">ATP-binding</keyword>
<evidence type="ECO:0000256" key="5">
    <source>
        <dbReference type="ARBA" id="ARBA00022694"/>
    </source>
</evidence>
<keyword evidence="4" id="KW-0963">Cytoplasm</keyword>
<dbReference type="GO" id="GO:0002949">
    <property type="term" value="P:tRNA threonylcarbamoyladenosine modification"/>
    <property type="evidence" value="ECO:0007669"/>
    <property type="project" value="InterPro"/>
</dbReference>
<sequence>MTQNVHKDGIVSDQLPEEVLEIISQSAAQTQHLGKLLGELLRGKELLLLDGNLGAGKTTFTQGLAQGMGIAEVINSPTFTLLKEYAGRSLSPSDVSDSPLEPMLRKRFAGRLALYHFDLYRLNEPDELFDLGFDDYFASSGVCVVEWADKADEFWPPERLYIRLQLIDEVQRRLLFVATGSRYCELLRQFQKNIYATTSS</sequence>
<evidence type="ECO:0000256" key="10">
    <source>
        <dbReference type="ARBA" id="ARBA00032441"/>
    </source>
</evidence>
<evidence type="ECO:0000256" key="8">
    <source>
        <dbReference type="ARBA" id="ARBA00022840"/>
    </source>
</evidence>
<evidence type="ECO:0000256" key="1">
    <source>
        <dbReference type="ARBA" id="ARBA00004496"/>
    </source>
</evidence>
<dbReference type="InterPro" id="IPR027417">
    <property type="entry name" value="P-loop_NTPase"/>
</dbReference>
<comment type="similarity">
    <text evidence="2">Belongs to the TsaE family.</text>
</comment>
<dbReference type="SUPFAM" id="SSF52540">
    <property type="entry name" value="P-loop containing nucleoside triphosphate hydrolases"/>
    <property type="match status" value="1"/>
</dbReference>
<dbReference type="PANTHER" id="PTHR33540">
    <property type="entry name" value="TRNA THREONYLCARBAMOYLADENOSINE BIOSYNTHESIS PROTEIN TSAE"/>
    <property type="match status" value="1"/>
</dbReference>
<dbReference type="AlphaFoldDB" id="A0A8J3IF45"/>
<comment type="caution">
    <text evidence="11">The sequence shown here is derived from an EMBL/GenBank/DDBJ whole genome shotgun (WGS) entry which is preliminary data.</text>
</comment>
<evidence type="ECO:0000256" key="9">
    <source>
        <dbReference type="ARBA" id="ARBA00022842"/>
    </source>
</evidence>
<keyword evidence="12" id="KW-1185">Reference proteome</keyword>
<evidence type="ECO:0000256" key="3">
    <source>
        <dbReference type="ARBA" id="ARBA00019010"/>
    </source>
</evidence>
<reference evidence="11" key="1">
    <citation type="submission" date="2020-10" db="EMBL/GenBank/DDBJ databases">
        <title>Taxonomic study of unclassified bacteria belonging to the class Ktedonobacteria.</title>
        <authorList>
            <person name="Yabe S."/>
            <person name="Wang C.M."/>
            <person name="Zheng Y."/>
            <person name="Sakai Y."/>
            <person name="Cavaletti L."/>
            <person name="Monciardini P."/>
            <person name="Donadio S."/>
        </authorList>
    </citation>
    <scope>NUCLEOTIDE SEQUENCE</scope>
    <source>
        <strain evidence="11">ID150040</strain>
    </source>
</reference>
<accession>A0A8J3IF45</accession>
<gene>
    <name evidence="11" type="ORF">KSF_014330</name>
</gene>
<name>A0A8J3IF45_9CHLR</name>
<dbReference type="GO" id="GO:0046872">
    <property type="term" value="F:metal ion binding"/>
    <property type="evidence" value="ECO:0007669"/>
    <property type="project" value="UniProtKB-KW"/>
</dbReference>
<keyword evidence="6" id="KW-0479">Metal-binding</keyword>
<dbReference type="InterPro" id="IPR003442">
    <property type="entry name" value="T6A_TsaE"/>
</dbReference>
<evidence type="ECO:0000313" key="11">
    <source>
        <dbReference type="EMBL" id="GHO91385.1"/>
    </source>
</evidence>